<evidence type="ECO:0000256" key="1">
    <source>
        <dbReference type="SAM" id="MobiDB-lite"/>
    </source>
</evidence>
<dbReference type="Proteomes" id="UP000298327">
    <property type="component" value="Unassembled WGS sequence"/>
</dbReference>
<feature type="region of interest" description="Disordered" evidence="1">
    <location>
        <begin position="604"/>
        <end position="634"/>
    </location>
</feature>
<accession>A0A4Y9Z7X2</accession>
<protein>
    <submittedName>
        <fullName evidence="2">Uncharacterized protein</fullName>
    </submittedName>
</protein>
<dbReference type="AlphaFoldDB" id="A0A4Y9Z7X2"/>
<proteinExistence type="predicted"/>
<feature type="compositionally biased region" description="Polar residues" evidence="1">
    <location>
        <begin position="624"/>
        <end position="634"/>
    </location>
</feature>
<dbReference type="EMBL" id="SEOQ01000123">
    <property type="protein sequence ID" value="TFY69963.1"/>
    <property type="molecule type" value="Genomic_DNA"/>
</dbReference>
<name>A0A4Y9Z7X2_9AGAM</name>
<gene>
    <name evidence="2" type="ORF">EVG20_g2918</name>
</gene>
<keyword evidence="3" id="KW-1185">Reference proteome</keyword>
<comment type="caution">
    <text evidence="2">The sequence shown here is derived from an EMBL/GenBank/DDBJ whole genome shotgun (WGS) entry which is preliminary data.</text>
</comment>
<organism evidence="2 3">
    <name type="scientific">Dentipellis fragilis</name>
    <dbReference type="NCBI Taxonomy" id="205917"/>
    <lineage>
        <taxon>Eukaryota</taxon>
        <taxon>Fungi</taxon>
        <taxon>Dikarya</taxon>
        <taxon>Basidiomycota</taxon>
        <taxon>Agaricomycotina</taxon>
        <taxon>Agaricomycetes</taxon>
        <taxon>Russulales</taxon>
        <taxon>Hericiaceae</taxon>
        <taxon>Dentipellis</taxon>
    </lineage>
</organism>
<evidence type="ECO:0000313" key="2">
    <source>
        <dbReference type="EMBL" id="TFY69963.1"/>
    </source>
</evidence>
<reference evidence="2 3" key="1">
    <citation type="submission" date="2019-02" db="EMBL/GenBank/DDBJ databases">
        <title>Genome sequencing of the rare red list fungi Dentipellis fragilis.</title>
        <authorList>
            <person name="Buettner E."/>
            <person name="Kellner H."/>
        </authorList>
    </citation>
    <scope>NUCLEOTIDE SEQUENCE [LARGE SCALE GENOMIC DNA]</scope>
    <source>
        <strain evidence="2 3">DSM 105465</strain>
    </source>
</reference>
<dbReference type="OrthoDB" id="3142357at2759"/>
<sequence length="634" mass="71837">MSSPPIPIPPGPLPLRSIFWECAEMEVDDRKPWLTKICSRLWAKRVDMILHYVGESDAWIWQSEHWRPAHKAYPHPEGSPFDRLGLNMSSGLFNVAKTLIYDLWTTEGFNRDDLLALKISPYVIMYACVDYNMPFPPSFDLQFFWDHLSHLVAAKRPKDLFLPKNDAPNRSLPFSFGKVVHNETYDPDNVLGILHTYMLSRGGELHRFEVLPHVYLAANADSTAAVYRTDDPKTLEPAFKRSFCLKSRSTNHSAPRDSRTRLADAALHAAVCWAPLWEGWAVNFQVPSVRAAWALNDFADFSDEFPVLEALHTLAAHFSFDVCAGLVDSARKPACATEAEDLVRRGLSTFSEGSGLCHQAMDCVIHQYWLLNQFNRLWGTELQRYVEIMRTGRFDGYTDERILVPGLVYRKMREDQIFERRLASPPPSSSTPTPTLASWTRVSSHAHSQASSSLAYSATERDDVFSLASDASSFATIGGSRTLRDLRDVTLDGKQLHYEPTDIALDDEVSTEYSFGSLDDEGVEIHDDPLSAYPYEVLRELRDLYCQSLRSPTPVPSPPLLMRRIDGDPTETIALERVNAYWLQGRSIPECRRRKECKARGREMRRQAIEDDGHARAQRAPVVTFSSGSVDHPL</sequence>
<feature type="compositionally biased region" description="Basic and acidic residues" evidence="1">
    <location>
        <begin position="604"/>
        <end position="615"/>
    </location>
</feature>
<evidence type="ECO:0000313" key="3">
    <source>
        <dbReference type="Proteomes" id="UP000298327"/>
    </source>
</evidence>